<evidence type="ECO:0000256" key="2">
    <source>
        <dbReference type="ARBA" id="ARBA00022475"/>
    </source>
</evidence>
<dbReference type="CDD" id="cd16017">
    <property type="entry name" value="LptA"/>
    <property type="match status" value="1"/>
</dbReference>
<dbReference type="AlphaFoldDB" id="A0A9X1VKP5"/>
<evidence type="ECO:0000256" key="5">
    <source>
        <dbReference type="ARBA" id="ARBA00022989"/>
    </source>
</evidence>
<keyword evidence="6 7" id="KW-0472">Membrane</keyword>
<dbReference type="GO" id="GO:0005886">
    <property type="term" value="C:plasma membrane"/>
    <property type="evidence" value="ECO:0007669"/>
    <property type="project" value="UniProtKB-SubCell"/>
</dbReference>
<evidence type="ECO:0000313" key="10">
    <source>
        <dbReference type="Proteomes" id="UP001139369"/>
    </source>
</evidence>
<feature type="transmembrane region" description="Helical" evidence="7">
    <location>
        <begin position="132"/>
        <end position="150"/>
    </location>
</feature>
<evidence type="ECO:0000313" key="9">
    <source>
        <dbReference type="EMBL" id="MCI2227931.1"/>
    </source>
</evidence>
<evidence type="ECO:0000256" key="4">
    <source>
        <dbReference type="ARBA" id="ARBA00022692"/>
    </source>
</evidence>
<keyword evidence="2" id="KW-1003">Cell membrane</keyword>
<protein>
    <submittedName>
        <fullName evidence="9">Phosphoethanolamine transferase</fullName>
    </submittedName>
</protein>
<dbReference type="InterPro" id="IPR058130">
    <property type="entry name" value="PEA_transf_C"/>
</dbReference>
<evidence type="ECO:0000256" key="6">
    <source>
        <dbReference type="ARBA" id="ARBA00023136"/>
    </source>
</evidence>
<comment type="caution">
    <text evidence="9">The sequence shown here is derived from an EMBL/GenBank/DDBJ whole genome shotgun (WGS) entry which is preliminary data.</text>
</comment>
<evidence type="ECO:0000256" key="1">
    <source>
        <dbReference type="ARBA" id="ARBA00004651"/>
    </source>
</evidence>
<dbReference type="Gene3D" id="3.40.720.10">
    <property type="entry name" value="Alkaline Phosphatase, subunit A"/>
    <property type="match status" value="1"/>
</dbReference>
<comment type="subcellular location">
    <subcellularLocation>
        <location evidence="1">Cell membrane</location>
        <topology evidence="1">Multi-pass membrane protein</topology>
    </subcellularLocation>
</comment>
<evidence type="ECO:0000256" key="7">
    <source>
        <dbReference type="SAM" id="Phobius"/>
    </source>
</evidence>
<dbReference type="InterPro" id="IPR017850">
    <property type="entry name" value="Alkaline_phosphatase_core_sf"/>
</dbReference>
<dbReference type="PANTHER" id="PTHR30443:SF2">
    <property type="entry name" value="PHOSPHOETHANOLAMINE TRANSFERASE EPTC"/>
    <property type="match status" value="1"/>
</dbReference>
<proteinExistence type="predicted"/>
<dbReference type="Proteomes" id="UP001139369">
    <property type="component" value="Unassembled WGS sequence"/>
</dbReference>
<keyword evidence="4 7" id="KW-0812">Transmembrane</keyword>
<organism evidence="9 10">
    <name type="scientific">Polaribacter marinus</name>
    <dbReference type="NCBI Taxonomy" id="2916838"/>
    <lineage>
        <taxon>Bacteria</taxon>
        <taxon>Pseudomonadati</taxon>
        <taxon>Bacteroidota</taxon>
        <taxon>Flavobacteriia</taxon>
        <taxon>Flavobacteriales</taxon>
        <taxon>Flavobacteriaceae</taxon>
    </lineage>
</organism>
<gene>
    <name evidence="9" type="ORF">MC378_02045</name>
</gene>
<feature type="domain" description="Sulfatase N-terminal" evidence="8">
    <location>
        <begin position="222"/>
        <end position="511"/>
    </location>
</feature>
<reference evidence="9" key="1">
    <citation type="submission" date="2022-02" db="EMBL/GenBank/DDBJ databases">
        <title>Polaribacter sp. MSW13, isolated from seawater.</title>
        <authorList>
            <person name="Kristyanto S."/>
            <person name="Jung J."/>
            <person name="Jeon C.O."/>
        </authorList>
    </citation>
    <scope>NUCLEOTIDE SEQUENCE</scope>
    <source>
        <strain evidence="9">MSW13</strain>
    </source>
</reference>
<dbReference type="PANTHER" id="PTHR30443">
    <property type="entry name" value="INNER MEMBRANE PROTEIN"/>
    <property type="match status" value="1"/>
</dbReference>
<sequence>MILVVMIPNLLLVVIGEDSVVASLLKKIVFGILCFAIVITPLIFLKPKYYSWFSIILLPLILFETSIINHFKAPSSEETVATIFLTNYYEIVELVRGNIISSIWAFVLFILLVFISFKTNKNFKLSLKTKKIIFTFIFSFFSVLYIRNYMAAKKLNNNRKETFSAANYSLKVQLNKVFPLDILFKLNEAYKGIQEKKNYKKSIEKFRFNTTKKDTLNDQEIYVLVIGETARKHNFSLYNYSRKTSPNLDTLSNVFAFKNANTTANLTSLSIPFIFTRATPQKPQLKFTEPAIINGYKEAGFKTYWISNQSTGVGSVFGFYSSLADVYKNTSVSLDAANYDETLFPVLQDILDDTTTKKKFIVIHTLGSHFRYNYRYPDSYQKFKPTLNRSLSIENTNDISKKKELINSYDNSILYTDYVISNFINQIKKQNAVSFLYYISDHGENLYDDENKKLLHGYINPTKYEIEVPLIIWTSKKYKKEYTNKISNLNKNIHSRISSTNTFHTLLDLSNIQYPTEKLRKSFVSNQFDSLQIRYFYSTNKEILKLDK</sequence>
<feature type="transmembrane region" description="Helical" evidence="7">
    <location>
        <begin position="52"/>
        <end position="71"/>
    </location>
</feature>
<name>A0A9X1VKP5_9FLAO</name>
<keyword evidence="10" id="KW-1185">Reference proteome</keyword>
<dbReference type="InterPro" id="IPR040423">
    <property type="entry name" value="PEA_transferase"/>
</dbReference>
<dbReference type="GO" id="GO:0016776">
    <property type="term" value="F:phosphotransferase activity, phosphate group as acceptor"/>
    <property type="evidence" value="ECO:0007669"/>
    <property type="project" value="TreeGrafter"/>
</dbReference>
<dbReference type="InterPro" id="IPR000917">
    <property type="entry name" value="Sulfatase_N"/>
</dbReference>
<feature type="transmembrane region" description="Helical" evidence="7">
    <location>
        <begin position="28"/>
        <end position="45"/>
    </location>
</feature>
<dbReference type="GO" id="GO:0009244">
    <property type="term" value="P:lipopolysaccharide core region biosynthetic process"/>
    <property type="evidence" value="ECO:0007669"/>
    <property type="project" value="TreeGrafter"/>
</dbReference>
<dbReference type="SUPFAM" id="SSF53649">
    <property type="entry name" value="Alkaline phosphatase-like"/>
    <property type="match status" value="1"/>
</dbReference>
<feature type="transmembrane region" description="Helical" evidence="7">
    <location>
        <begin position="99"/>
        <end position="120"/>
    </location>
</feature>
<dbReference type="EMBL" id="JAKQYM010000001">
    <property type="protein sequence ID" value="MCI2227931.1"/>
    <property type="molecule type" value="Genomic_DNA"/>
</dbReference>
<dbReference type="Pfam" id="PF00884">
    <property type="entry name" value="Sulfatase"/>
    <property type="match status" value="1"/>
</dbReference>
<accession>A0A9X1VKP5</accession>
<evidence type="ECO:0000256" key="3">
    <source>
        <dbReference type="ARBA" id="ARBA00022679"/>
    </source>
</evidence>
<keyword evidence="5 7" id="KW-1133">Transmembrane helix</keyword>
<keyword evidence="3 9" id="KW-0808">Transferase</keyword>
<evidence type="ECO:0000259" key="8">
    <source>
        <dbReference type="Pfam" id="PF00884"/>
    </source>
</evidence>